<organism evidence="3 4">
    <name type="scientific">Clostridium boliviensis</name>
    <dbReference type="NCBI Taxonomy" id="318465"/>
    <lineage>
        <taxon>Bacteria</taxon>
        <taxon>Bacillati</taxon>
        <taxon>Bacillota</taxon>
        <taxon>Clostridia</taxon>
        <taxon>Eubacteriales</taxon>
        <taxon>Clostridiaceae</taxon>
        <taxon>Clostridium</taxon>
    </lineage>
</organism>
<dbReference type="Gene3D" id="2.60.120.40">
    <property type="match status" value="1"/>
</dbReference>
<reference evidence="3 4" key="1">
    <citation type="submission" date="2023-10" db="EMBL/GenBank/DDBJ databases">
        <title>A novel Glycoside Hydrolase 43-Like Enzyme from Clostrdium boliviensis is an Endo-xylanase, and a Candidate for Xylooligosaccharides Production from Different Xylan Substrates.</title>
        <authorList>
            <person name="Alvarez M.T."/>
            <person name="Rocabado-Villegas L.R."/>
            <person name="Salas-Veizaga D.M."/>
            <person name="Linares-Pasten J.A."/>
            <person name="Gudmundsdottir E.E."/>
            <person name="Hreggvidsson G.O."/>
            <person name="Adlercreutz P."/>
            <person name="Nordberg Karlsson E."/>
        </authorList>
    </citation>
    <scope>NUCLEOTIDE SEQUENCE [LARGE SCALE GENOMIC DNA]</scope>
    <source>
        <strain evidence="3 4">E-1</strain>
    </source>
</reference>
<gene>
    <name evidence="3" type="ORF">RZO55_08755</name>
</gene>
<dbReference type="SUPFAM" id="SSF49842">
    <property type="entry name" value="TNF-like"/>
    <property type="match status" value="1"/>
</dbReference>
<dbReference type="Pfam" id="PF18573">
    <property type="entry name" value="BclA_C"/>
    <property type="match status" value="1"/>
</dbReference>
<name>A0ABU4GJ73_9CLOT</name>
<feature type="region of interest" description="Disordered" evidence="1">
    <location>
        <begin position="1"/>
        <end position="21"/>
    </location>
</feature>
<evidence type="ECO:0000256" key="1">
    <source>
        <dbReference type="SAM" id="MobiDB-lite"/>
    </source>
</evidence>
<keyword evidence="4" id="KW-1185">Reference proteome</keyword>
<comment type="caution">
    <text evidence="3">The sequence shown here is derived from an EMBL/GenBank/DDBJ whole genome shotgun (WGS) entry which is preliminary data.</text>
</comment>
<evidence type="ECO:0000259" key="2">
    <source>
        <dbReference type="Pfam" id="PF18573"/>
    </source>
</evidence>
<feature type="non-terminal residue" evidence="3">
    <location>
        <position position="1"/>
    </location>
</feature>
<accession>A0ABU4GJ73</accession>
<dbReference type="InterPro" id="IPR041415">
    <property type="entry name" value="BclA_C"/>
</dbReference>
<sequence length="150" mass="14939">LTGPTGDTGPTGATGTTVTSDSMSAANTTAAVIAVVLGGTDIPLPDNQNLNTFTVDGTNTIFTVPSSGEYLVSYAVTTTTALLVSSQITQNGAPIAASVITPTVAADNLETTFIVPLTAGDTISLQLFGLLGAATLLGGASTYMTLVRVI</sequence>
<dbReference type="EMBL" id="JAWONS010000124">
    <property type="protein sequence ID" value="MDW2797661.1"/>
    <property type="molecule type" value="Genomic_DNA"/>
</dbReference>
<protein>
    <submittedName>
        <fullName evidence="3">Collagen-like protein</fullName>
    </submittedName>
</protein>
<dbReference type="Proteomes" id="UP001276854">
    <property type="component" value="Unassembled WGS sequence"/>
</dbReference>
<evidence type="ECO:0000313" key="4">
    <source>
        <dbReference type="Proteomes" id="UP001276854"/>
    </source>
</evidence>
<evidence type="ECO:0000313" key="3">
    <source>
        <dbReference type="EMBL" id="MDW2797661.1"/>
    </source>
</evidence>
<dbReference type="InterPro" id="IPR008983">
    <property type="entry name" value="Tumour_necrosis_fac-like_dom"/>
</dbReference>
<feature type="domain" description="BclA C-terminal" evidence="2">
    <location>
        <begin position="23"/>
        <end position="149"/>
    </location>
</feature>
<proteinExistence type="predicted"/>